<feature type="domain" description="Rhodanese" evidence="3">
    <location>
        <begin position="177"/>
        <end position="289"/>
    </location>
</feature>
<dbReference type="OrthoDB" id="9770030at2"/>
<feature type="domain" description="Rhodanese" evidence="3">
    <location>
        <begin position="51"/>
        <end position="146"/>
    </location>
</feature>
<comment type="caution">
    <text evidence="4">The sequence shown here is derived from an EMBL/GenBank/DDBJ whole genome shotgun (WGS) entry which is preliminary data.</text>
</comment>
<evidence type="ECO:0000313" key="4">
    <source>
        <dbReference type="EMBL" id="KXK61260.1"/>
    </source>
</evidence>
<keyword evidence="1" id="KW-0808">Transferase</keyword>
<dbReference type="CDD" id="cd01448">
    <property type="entry name" value="TST_Repeat_1"/>
    <property type="match status" value="1"/>
</dbReference>
<dbReference type="SMART" id="SM00450">
    <property type="entry name" value="RHOD"/>
    <property type="match status" value="2"/>
</dbReference>
<gene>
    <name evidence="4" type="ORF">AWW66_14470</name>
</gene>
<evidence type="ECO:0000313" key="5">
    <source>
        <dbReference type="Proteomes" id="UP000070620"/>
    </source>
</evidence>
<dbReference type="SUPFAM" id="SSF52821">
    <property type="entry name" value="Rhodanese/Cell cycle control phosphatase"/>
    <property type="match status" value="2"/>
</dbReference>
<name>A0A136PS22_9ACTN</name>
<keyword evidence="5" id="KW-1185">Reference proteome</keyword>
<dbReference type="EMBL" id="LRQV01000045">
    <property type="protein sequence ID" value="KXK61260.1"/>
    <property type="molecule type" value="Genomic_DNA"/>
</dbReference>
<dbReference type="InterPro" id="IPR036873">
    <property type="entry name" value="Rhodanese-like_dom_sf"/>
</dbReference>
<dbReference type="PANTHER" id="PTHR11364">
    <property type="entry name" value="THIOSULFATE SULFERTANSFERASE"/>
    <property type="match status" value="1"/>
</dbReference>
<dbReference type="CDD" id="cd01449">
    <property type="entry name" value="TST_Repeat_2"/>
    <property type="match status" value="1"/>
</dbReference>
<keyword evidence="2" id="KW-0677">Repeat</keyword>
<dbReference type="Gene3D" id="3.40.250.10">
    <property type="entry name" value="Rhodanese-like domain"/>
    <property type="match status" value="2"/>
</dbReference>
<reference evidence="4 5" key="1">
    <citation type="submission" date="2016-01" db="EMBL/GenBank/DDBJ databases">
        <title>Whole genome sequence and analysis of Micromonospora rosaria DSM 803, which can produce antibacterial substance rosamicin.</title>
        <authorList>
            <person name="Yang H."/>
            <person name="He X."/>
            <person name="Zhu D."/>
        </authorList>
    </citation>
    <scope>NUCLEOTIDE SEQUENCE [LARGE SCALE GENOMIC DNA]</scope>
    <source>
        <strain evidence="4 5">DSM 803</strain>
    </source>
</reference>
<dbReference type="PROSITE" id="PS50206">
    <property type="entry name" value="RHODANESE_3"/>
    <property type="match status" value="2"/>
</dbReference>
<evidence type="ECO:0000256" key="1">
    <source>
        <dbReference type="ARBA" id="ARBA00022679"/>
    </source>
</evidence>
<dbReference type="AlphaFoldDB" id="A0A136PS22"/>
<dbReference type="Proteomes" id="UP000070620">
    <property type="component" value="Unassembled WGS sequence"/>
</dbReference>
<evidence type="ECO:0000256" key="2">
    <source>
        <dbReference type="ARBA" id="ARBA00022737"/>
    </source>
</evidence>
<evidence type="ECO:0000259" key="3">
    <source>
        <dbReference type="PROSITE" id="PS50206"/>
    </source>
</evidence>
<dbReference type="InterPro" id="IPR001763">
    <property type="entry name" value="Rhodanese-like_dom"/>
</dbReference>
<organism evidence="4 5">
    <name type="scientific">Micromonospora rosaria</name>
    <dbReference type="NCBI Taxonomy" id="47874"/>
    <lineage>
        <taxon>Bacteria</taxon>
        <taxon>Bacillati</taxon>
        <taxon>Actinomycetota</taxon>
        <taxon>Actinomycetes</taxon>
        <taxon>Micromonosporales</taxon>
        <taxon>Micromonosporaceae</taxon>
        <taxon>Micromonospora</taxon>
    </lineage>
</organism>
<dbReference type="InterPro" id="IPR045078">
    <property type="entry name" value="TST/MPST-like"/>
</dbReference>
<accession>A0A136PS22</accession>
<dbReference type="Pfam" id="PF00581">
    <property type="entry name" value="Rhodanese"/>
    <property type="match status" value="2"/>
</dbReference>
<dbReference type="RefSeq" id="WP_067365638.1">
    <property type="nucleotide sequence ID" value="NZ_JBIUBN010000006.1"/>
</dbReference>
<sequence>MAPTTALPTPLVSTEWLADHLDDPTLRILDATVHLAPPAEAGGAWSQTTGRPEYLAAHIPGAAFADVIADLSEPDGGWFTKPSPERFAAAAGRLGIGPDTTVVVYAVNVFWATRVWWLLLANGFDNVAVLDGGFGKWTAEGRPTRSGAESYPPAEFVGTPRPELFADLAEVRQVVENGGGACLVHSLSPEDYRATETVSYPRPGRIPGSRNVFVAALLDPADGTFRPVPELRELFQEVQAEPGRKVTYCGGGIAATGDALALRLLGETDVAVYDGSLMEWTSDPSLPLEVG</sequence>
<dbReference type="PANTHER" id="PTHR11364:SF27">
    <property type="entry name" value="SULFURTRANSFERASE"/>
    <property type="match status" value="1"/>
</dbReference>
<proteinExistence type="predicted"/>
<dbReference type="GO" id="GO:0004792">
    <property type="term" value="F:thiosulfate-cyanide sulfurtransferase activity"/>
    <property type="evidence" value="ECO:0007669"/>
    <property type="project" value="TreeGrafter"/>
</dbReference>
<protein>
    <recommendedName>
        <fullName evidence="3">Rhodanese domain-containing protein</fullName>
    </recommendedName>
</protein>